<proteinExistence type="predicted"/>
<evidence type="ECO:0000313" key="2">
    <source>
        <dbReference type="EMBL" id="NMM94371.1"/>
    </source>
</evidence>
<keyword evidence="1" id="KW-1133">Transmembrane helix</keyword>
<evidence type="ECO:0000313" key="3">
    <source>
        <dbReference type="Proteomes" id="UP000532194"/>
    </source>
</evidence>
<name>A0A7Y0EQ32_9BIFI</name>
<feature type="transmembrane region" description="Helical" evidence="1">
    <location>
        <begin position="6"/>
        <end position="24"/>
    </location>
</feature>
<organism evidence="2 3">
    <name type="scientific">Bifidobacterium oedipodis</name>
    <dbReference type="NCBI Taxonomy" id="2675322"/>
    <lineage>
        <taxon>Bacteria</taxon>
        <taxon>Bacillati</taxon>
        <taxon>Actinomycetota</taxon>
        <taxon>Actinomycetes</taxon>
        <taxon>Bifidobacteriales</taxon>
        <taxon>Bifidobacteriaceae</taxon>
        <taxon>Bifidobacterium</taxon>
    </lineage>
</organism>
<keyword evidence="1" id="KW-0812">Transmembrane</keyword>
<evidence type="ECO:0000256" key="1">
    <source>
        <dbReference type="SAM" id="Phobius"/>
    </source>
</evidence>
<gene>
    <name evidence="2" type="ORF">G1C95_1558</name>
</gene>
<dbReference type="EMBL" id="JAAIII010000004">
    <property type="protein sequence ID" value="NMM94371.1"/>
    <property type="molecule type" value="Genomic_DNA"/>
</dbReference>
<feature type="transmembrane region" description="Helical" evidence="1">
    <location>
        <begin position="81"/>
        <end position="102"/>
    </location>
</feature>
<dbReference type="RefSeq" id="WP_169172391.1">
    <property type="nucleotide sequence ID" value="NZ_JAAIII010000004.1"/>
</dbReference>
<feature type="transmembrane region" description="Helical" evidence="1">
    <location>
        <begin position="58"/>
        <end position="76"/>
    </location>
</feature>
<keyword evidence="1" id="KW-0472">Membrane</keyword>
<comment type="caution">
    <text evidence="2">The sequence shown here is derived from an EMBL/GenBank/DDBJ whole genome shotgun (WGS) entry which is preliminary data.</text>
</comment>
<reference evidence="2 3" key="1">
    <citation type="submission" date="2020-02" db="EMBL/GenBank/DDBJ databases">
        <title>Characterization of phylogenetic diversity of novel bifidobacterial species isolated in Czech ZOOs.</title>
        <authorList>
            <person name="Lugli G.A."/>
            <person name="Vera N.B."/>
            <person name="Ventura M."/>
        </authorList>
    </citation>
    <scope>NUCLEOTIDE SEQUENCE [LARGE SCALE GENOMIC DNA]</scope>
    <source>
        <strain evidence="2 3">DSM 109957</strain>
    </source>
</reference>
<dbReference type="AlphaFoldDB" id="A0A7Y0EQ32"/>
<protein>
    <submittedName>
        <fullName evidence="2">Exosortase</fullName>
    </submittedName>
</protein>
<keyword evidence="3" id="KW-1185">Reference proteome</keyword>
<dbReference type="Proteomes" id="UP000532194">
    <property type="component" value="Unassembled WGS sequence"/>
</dbReference>
<accession>A0A7Y0EQ32</accession>
<feature type="transmembrane region" description="Helical" evidence="1">
    <location>
        <begin position="31"/>
        <end position="52"/>
    </location>
</feature>
<sequence>MRATWFDLWCYIVVIIDFYALPLVMRDTGSAVVLMLIAMPLVLFATSVAYGLRHGWRYQYPIIVALLFVPTIFIFYNSSALIYIIVYGIIAVLGDAFGHILVPLFRKE</sequence>